<dbReference type="InterPro" id="IPR037143">
    <property type="entry name" value="4-PPantetheinyl_Trfase_dom_sf"/>
</dbReference>
<dbReference type="Gene3D" id="3.90.470.20">
    <property type="entry name" value="4'-phosphopantetheinyl transferase domain"/>
    <property type="match status" value="1"/>
</dbReference>
<dbReference type="EMBL" id="JAUEPN010000005">
    <property type="protein sequence ID" value="KAK3294047.1"/>
    <property type="molecule type" value="Genomic_DNA"/>
</dbReference>
<feature type="compositionally biased region" description="Gly residues" evidence="1">
    <location>
        <begin position="73"/>
        <end position="85"/>
    </location>
</feature>
<reference evidence="2" key="1">
    <citation type="journal article" date="2023" name="Mol. Phylogenet. Evol.">
        <title>Genome-scale phylogeny and comparative genomics of the fungal order Sordariales.</title>
        <authorList>
            <person name="Hensen N."/>
            <person name="Bonometti L."/>
            <person name="Westerberg I."/>
            <person name="Brannstrom I.O."/>
            <person name="Guillou S."/>
            <person name="Cros-Aarteil S."/>
            <person name="Calhoun S."/>
            <person name="Haridas S."/>
            <person name="Kuo A."/>
            <person name="Mondo S."/>
            <person name="Pangilinan J."/>
            <person name="Riley R."/>
            <person name="LaButti K."/>
            <person name="Andreopoulos B."/>
            <person name="Lipzen A."/>
            <person name="Chen C."/>
            <person name="Yan M."/>
            <person name="Daum C."/>
            <person name="Ng V."/>
            <person name="Clum A."/>
            <person name="Steindorff A."/>
            <person name="Ohm R.A."/>
            <person name="Martin F."/>
            <person name="Silar P."/>
            <person name="Natvig D.O."/>
            <person name="Lalanne C."/>
            <person name="Gautier V."/>
            <person name="Ament-Velasquez S.L."/>
            <person name="Kruys A."/>
            <person name="Hutchinson M.I."/>
            <person name="Powell A.J."/>
            <person name="Barry K."/>
            <person name="Miller A.N."/>
            <person name="Grigoriev I.V."/>
            <person name="Debuchy R."/>
            <person name="Gladieux P."/>
            <person name="Hiltunen Thoren M."/>
            <person name="Johannesson H."/>
        </authorList>
    </citation>
    <scope>NUCLEOTIDE SEQUENCE</scope>
    <source>
        <strain evidence="2">CBS 168.71</strain>
    </source>
</reference>
<evidence type="ECO:0000313" key="2">
    <source>
        <dbReference type="EMBL" id="KAK3294047.1"/>
    </source>
</evidence>
<evidence type="ECO:0000313" key="3">
    <source>
        <dbReference type="Proteomes" id="UP001278766"/>
    </source>
</evidence>
<dbReference type="Proteomes" id="UP001278766">
    <property type="component" value="Unassembled WGS sequence"/>
</dbReference>
<dbReference type="AlphaFoldDB" id="A0AAE0LQT5"/>
<evidence type="ECO:0008006" key="4">
    <source>
        <dbReference type="Google" id="ProtNLM"/>
    </source>
</evidence>
<dbReference type="GeneID" id="87840962"/>
<evidence type="ECO:0000256" key="1">
    <source>
        <dbReference type="SAM" id="MobiDB-lite"/>
    </source>
</evidence>
<accession>A0AAE0LQT5</accession>
<dbReference type="RefSeq" id="XP_062657561.1">
    <property type="nucleotide sequence ID" value="XM_062804014.1"/>
</dbReference>
<dbReference type="GO" id="GO:0000287">
    <property type="term" value="F:magnesium ion binding"/>
    <property type="evidence" value="ECO:0007669"/>
    <property type="project" value="InterPro"/>
</dbReference>
<gene>
    <name evidence="2" type="ORF">B0H64DRAFT_399407</name>
</gene>
<dbReference type="GO" id="GO:0008897">
    <property type="term" value="F:holo-[acyl-carrier-protein] synthase activity"/>
    <property type="evidence" value="ECO:0007669"/>
    <property type="project" value="InterPro"/>
</dbReference>
<feature type="region of interest" description="Disordered" evidence="1">
    <location>
        <begin position="62"/>
        <end position="85"/>
    </location>
</feature>
<proteinExistence type="predicted"/>
<comment type="caution">
    <text evidence="2">The sequence shown here is derived from an EMBL/GenBank/DDBJ whole genome shotgun (WGS) entry which is preliminary data.</text>
</comment>
<keyword evidence="3" id="KW-1185">Reference proteome</keyword>
<protein>
    <recommendedName>
        <fullName evidence="4">4'-phosphopantetheinyl transferase domain-containing protein</fullName>
    </recommendedName>
</protein>
<dbReference type="SUPFAM" id="SSF56214">
    <property type="entry name" value="4'-phosphopantetheinyl transferase"/>
    <property type="match status" value="1"/>
</dbReference>
<name>A0AAE0LQT5_9PEZI</name>
<reference evidence="2" key="2">
    <citation type="submission" date="2023-06" db="EMBL/GenBank/DDBJ databases">
        <authorList>
            <consortium name="Lawrence Berkeley National Laboratory"/>
            <person name="Haridas S."/>
            <person name="Hensen N."/>
            <person name="Bonometti L."/>
            <person name="Westerberg I."/>
            <person name="Brannstrom I.O."/>
            <person name="Guillou S."/>
            <person name="Cros-Aarteil S."/>
            <person name="Calhoun S."/>
            <person name="Kuo A."/>
            <person name="Mondo S."/>
            <person name="Pangilinan J."/>
            <person name="Riley R."/>
            <person name="Labutti K."/>
            <person name="Andreopoulos B."/>
            <person name="Lipzen A."/>
            <person name="Chen C."/>
            <person name="Yanf M."/>
            <person name="Daum C."/>
            <person name="Ng V."/>
            <person name="Clum A."/>
            <person name="Steindorff A."/>
            <person name="Ohm R."/>
            <person name="Martin F."/>
            <person name="Silar P."/>
            <person name="Natvig D."/>
            <person name="Lalanne C."/>
            <person name="Gautier V."/>
            <person name="Ament-Velasquez S.L."/>
            <person name="Kruys A."/>
            <person name="Hutchinson M.I."/>
            <person name="Powell A.J."/>
            <person name="Barry K."/>
            <person name="Miller A.N."/>
            <person name="Grigoriev I.V."/>
            <person name="Debuchy R."/>
            <person name="Gladieux P."/>
            <person name="Thoren M.H."/>
            <person name="Johannesson H."/>
        </authorList>
    </citation>
    <scope>NUCLEOTIDE SEQUENCE</scope>
    <source>
        <strain evidence="2">CBS 168.71</strain>
    </source>
</reference>
<organism evidence="2 3">
    <name type="scientific">Chaetomium fimeti</name>
    <dbReference type="NCBI Taxonomy" id="1854472"/>
    <lineage>
        <taxon>Eukaryota</taxon>
        <taxon>Fungi</taxon>
        <taxon>Dikarya</taxon>
        <taxon>Ascomycota</taxon>
        <taxon>Pezizomycotina</taxon>
        <taxon>Sordariomycetes</taxon>
        <taxon>Sordariomycetidae</taxon>
        <taxon>Sordariales</taxon>
        <taxon>Chaetomiaceae</taxon>
        <taxon>Chaetomium</taxon>
    </lineage>
</organism>
<sequence>MPPPIPFPYPLHIGTDICRVARIAHILRSKQGSRFIRRVLAPEELARAKPAIRHVLEAAAQSNGRRVSEPGAGVTGGRGQVGTGGTRDAVEAAVEGGRDGLVGSSDRQVSDVGKEVGGVESAVFGRAATYMAGRFAAKEAAFKAHPHLRLGFHDILILPSSDAQELTGKRALTELGSSAPVALIRGDGESSRDQMAKVSISHDGEYATAMCIGFEASESGHSQEPRRD</sequence>